<dbReference type="SUPFAM" id="SSF50998">
    <property type="entry name" value="Quinoprotein alcohol dehydrogenase-like"/>
    <property type="match status" value="2"/>
</dbReference>
<dbReference type="Proteomes" id="UP001152321">
    <property type="component" value="Unassembled WGS sequence"/>
</dbReference>
<dbReference type="SMART" id="SM00564">
    <property type="entry name" value="PQQ"/>
    <property type="match status" value="5"/>
</dbReference>
<feature type="transmembrane region" description="Helical" evidence="1">
    <location>
        <begin position="66"/>
        <end position="88"/>
    </location>
</feature>
<dbReference type="InterPro" id="IPR018391">
    <property type="entry name" value="PQQ_b-propeller_rpt"/>
</dbReference>
<feature type="transmembrane region" description="Helical" evidence="1">
    <location>
        <begin position="20"/>
        <end position="45"/>
    </location>
</feature>
<keyword evidence="4" id="KW-1185">Reference proteome</keyword>
<dbReference type="RefSeq" id="WP_277577800.1">
    <property type="nucleotide sequence ID" value="NZ_JANRMI010000002.1"/>
</dbReference>
<feature type="domain" description="Pyrrolo-quinoline quinone repeat" evidence="2">
    <location>
        <begin position="138"/>
        <end position="275"/>
    </location>
</feature>
<evidence type="ECO:0000259" key="2">
    <source>
        <dbReference type="Pfam" id="PF13360"/>
    </source>
</evidence>
<organism evidence="3 4">
    <name type="scientific">Bdellovibrio svalbardensis</name>
    <dbReference type="NCBI Taxonomy" id="2972972"/>
    <lineage>
        <taxon>Bacteria</taxon>
        <taxon>Pseudomonadati</taxon>
        <taxon>Bdellovibrionota</taxon>
        <taxon>Bdellovibrionia</taxon>
        <taxon>Bdellovibrionales</taxon>
        <taxon>Pseudobdellovibrionaceae</taxon>
        <taxon>Bdellovibrio</taxon>
    </lineage>
</organism>
<keyword evidence="1" id="KW-0812">Transmembrane</keyword>
<dbReference type="PANTHER" id="PTHR34512:SF30">
    <property type="entry name" value="OUTER MEMBRANE PROTEIN ASSEMBLY FACTOR BAMB"/>
    <property type="match status" value="1"/>
</dbReference>
<dbReference type="Gene3D" id="2.130.10.10">
    <property type="entry name" value="YVTN repeat-like/Quinoprotein amine dehydrogenase"/>
    <property type="match status" value="2"/>
</dbReference>
<reference evidence="3" key="1">
    <citation type="submission" date="2022-08" db="EMBL/GenBank/DDBJ databases">
        <title>Novel Bdellovibrio Species Isolated from Svalbard: Designation Bdellovibrio svalbardensis.</title>
        <authorList>
            <person name="Mitchell R.J."/>
            <person name="Choi S.Y."/>
        </authorList>
    </citation>
    <scope>NUCLEOTIDE SEQUENCE</scope>
    <source>
        <strain evidence="3">PAP01</strain>
    </source>
</reference>
<gene>
    <name evidence="3" type="ORF">NWE73_08110</name>
</gene>
<feature type="domain" description="Pyrrolo-quinoline quinone repeat" evidence="2">
    <location>
        <begin position="304"/>
        <end position="408"/>
    </location>
</feature>
<evidence type="ECO:0000313" key="3">
    <source>
        <dbReference type="EMBL" id="MDG0816322.1"/>
    </source>
</evidence>
<keyword evidence="1" id="KW-1133">Transmembrane helix</keyword>
<evidence type="ECO:0000256" key="1">
    <source>
        <dbReference type="SAM" id="Phobius"/>
    </source>
</evidence>
<dbReference type="InterPro" id="IPR011047">
    <property type="entry name" value="Quinoprotein_ADH-like_sf"/>
</dbReference>
<proteinExistence type="predicted"/>
<dbReference type="PANTHER" id="PTHR34512">
    <property type="entry name" value="CELL SURFACE PROTEIN"/>
    <property type="match status" value="1"/>
</dbReference>
<dbReference type="EMBL" id="JANRMI010000002">
    <property type="protein sequence ID" value="MDG0816322.1"/>
    <property type="molecule type" value="Genomic_DNA"/>
</dbReference>
<sequence>MFGLMEITASLNEPIKLAIIPTVVLPLTVVGMILTSVATWVAALFGIQLKAEGPKRIFEVLMKPKVLLLALLSNLLVYGAISAGKYVLAGPYPLWWVHFQNSPARTTNLQYENTLTPTNSLTETSPKVASATISSVDLVWENNLKELIFASPQVTGNSLFAGTQNGRLIEVDLENGKVIRKFEIGKPVMTSPTFWQQKIYAGEGVHDTHHARLYSFDLKSGAFLKAFQTQGHIERSAVVAHIADRAVLLAPAGKDGLYAIDPVTMEKIWQAPVGHVDSHPLADSERVYVGTGLEMGYAETATKVFSLNIQTGAIVWEKYLPTSSWGIPAFWKDKICFGVGDVYKNTHYGQLTCYDRQTGQEYFAFNTTGALISQPTVTGDHLIVSDLYGKIYQFNLHTKSLDWTISVPTRNESYASVVLDSQDRLILPGIEGLYIYSRQNQNLLFTWKPTTKENAPWKGTFSNVVFFKDLWILADKEGVLRALRIK</sequence>
<name>A0ABT6DHI6_9BACT</name>
<dbReference type="InterPro" id="IPR015943">
    <property type="entry name" value="WD40/YVTN_repeat-like_dom_sf"/>
</dbReference>
<accession>A0ABT6DHI6</accession>
<dbReference type="Pfam" id="PF13360">
    <property type="entry name" value="PQQ_2"/>
    <property type="match status" value="2"/>
</dbReference>
<protein>
    <submittedName>
        <fullName evidence="3">PQQ-binding-like beta-propeller repeat protein</fullName>
    </submittedName>
</protein>
<keyword evidence="1" id="KW-0472">Membrane</keyword>
<dbReference type="InterPro" id="IPR002372">
    <property type="entry name" value="PQQ_rpt_dom"/>
</dbReference>
<comment type="caution">
    <text evidence="3">The sequence shown here is derived from an EMBL/GenBank/DDBJ whole genome shotgun (WGS) entry which is preliminary data.</text>
</comment>
<evidence type="ECO:0000313" key="4">
    <source>
        <dbReference type="Proteomes" id="UP001152321"/>
    </source>
</evidence>